<feature type="region of interest" description="Disordered" evidence="2">
    <location>
        <begin position="1"/>
        <end position="41"/>
    </location>
</feature>
<evidence type="ECO:0000313" key="4">
    <source>
        <dbReference type="Proteomes" id="UP000095751"/>
    </source>
</evidence>
<evidence type="ECO:0000256" key="2">
    <source>
        <dbReference type="SAM" id="MobiDB-lite"/>
    </source>
</evidence>
<sequence length="401" mass="45523">MVAHPTISPSTSRSTPSTTVGSKNRYKIKAPTTTNDSGEPSDLCFFDAKRVLRLIEDERYLSAQELYNSILDRLQESENNNSGNNDNDNDNNNKSKNRKRPSSSLLKRQNSTNKAKVNEKNLFLARELLDENEDILNKMEDRCRLFEKAKKNLDVNDDWTHAQTMFGVTTYYRKESDGSLSIKLEGTVEDASLFNQIAVLREIDLTYLWAPFVTSSMTVAHLDKLDTVGWFVVGLPHFGIMRDACFRAIGCDSMYEDGSVLLVAEGIADRPEDLDGDDKRDLNRTRIEDSLRTDPILDTLDLPPPPTRTGNGRMTIRSISAQIHIESATSSTTKIVANIDLNLPFIPPKLLDFIMKRMCGLILYKMQGAARKISRDPITNLHAIKMREDDDFYRRFLLPKF</sequence>
<feature type="compositionally biased region" description="Polar residues" evidence="2">
    <location>
        <begin position="105"/>
        <end position="114"/>
    </location>
</feature>
<dbReference type="PANTHER" id="PTHR34560">
    <property type="entry name" value="POLYKETIDE CYCLASE/DEHYDRASE/LIPID TRANSPORT SUPERFAMILY PROTEIN"/>
    <property type="match status" value="1"/>
</dbReference>
<name>A0A1E7FWE8_9STRA</name>
<dbReference type="AlphaFoldDB" id="A0A1E7FWE8"/>
<dbReference type="Gene3D" id="3.30.530.20">
    <property type="match status" value="1"/>
</dbReference>
<feature type="compositionally biased region" description="Low complexity" evidence="2">
    <location>
        <begin position="79"/>
        <end position="94"/>
    </location>
</feature>
<reference evidence="3 4" key="1">
    <citation type="submission" date="2016-09" db="EMBL/GenBank/DDBJ databases">
        <title>Extensive genetic diversity and differential bi-allelic expression allows diatom success in the polar Southern Ocean.</title>
        <authorList>
            <consortium name="DOE Joint Genome Institute"/>
            <person name="Mock T."/>
            <person name="Otillar R.P."/>
            <person name="Strauss J."/>
            <person name="Dupont C."/>
            <person name="Frickenhaus S."/>
            <person name="Maumus F."/>
            <person name="Mcmullan M."/>
            <person name="Sanges R."/>
            <person name="Schmutz J."/>
            <person name="Toseland A."/>
            <person name="Valas R."/>
            <person name="Veluchamy A."/>
            <person name="Ward B.J."/>
            <person name="Allen A."/>
            <person name="Barry K."/>
            <person name="Falciatore A."/>
            <person name="Ferrante M."/>
            <person name="Fortunato A.E."/>
            <person name="Gloeckner G."/>
            <person name="Gruber A."/>
            <person name="Hipkin R."/>
            <person name="Janech M."/>
            <person name="Kroth P."/>
            <person name="Leese F."/>
            <person name="Lindquist E."/>
            <person name="Lyon B.R."/>
            <person name="Martin J."/>
            <person name="Mayer C."/>
            <person name="Parker M."/>
            <person name="Quesneville H."/>
            <person name="Raymond J."/>
            <person name="Uhlig C."/>
            <person name="Valentin K.U."/>
            <person name="Worden A.Z."/>
            <person name="Armbrust E.V."/>
            <person name="Bowler C."/>
            <person name="Green B."/>
            <person name="Moulton V."/>
            <person name="Van Oosterhout C."/>
            <person name="Grigoriev I."/>
        </authorList>
    </citation>
    <scope>NUCLEOTIDE SEQUENCE [LARGE SCALE GENOMIC DNA]</scope>
    <source>
        <strain evidence="3 4">CCMP1102</strain>
    </source>
</reference>
<dbReference type="OrthoDB" id="1295045at2759"/>
<organism evidence="3 4">
    <name type="scientific">Fragilariopsis cylindrus CCMP1102</name>
    <dbReference type="NCBI Taxonomy" id="635003"/>
    <lineage>
        <taxon>Eukaryota</taxon>
        <taxon>Sar</taxon>
        <taxon>Stramenopiles</taxon>
        <taxon>Ochrophyta</taxon>
        <taxon>Bacillariophyta</taxon>
        <taxon>Bacillariophyceae</taxon>
        <taxon>Bacillariophycidae</taxon>
        <taxon>Bacillariales</taxon>
        <taxon>Bacillariaceae</taxon>
        <taxon>Fragilariopsis</taxon>
    </lineage>
</organism>
<feature type="compositionally biased region" description="Low complexity" evidence="2">
    <location>
        <begin position="1"/>
        <end position="19"/>
    </location>
</feature>
<accession>A0A1E7FWE8</accession>
<feature type="region of interest" description="Disordered" evidence="2">
    <location>
        <begin position="77"/>
        <end position="114"/>
    </location>
</feature>
<gene>
    <name evidence="3" type="ORF">FRACYDRAFT_179309</name>
</gene>
<dbReference type="InterPro" id="IPR023393">
    <property type="entry name" value="START-like_dom_sf"/>
</dbReference>
<feature type="coiled-coil region" evidence="1">
    <location>
        <begin position="129"/>
        <end position="156"/>
    </location>
</feature>
<dbReference type="PANTHER" id="PTHR34560:SF1">
    <property type="entry name" value="START DOMAIN-CONTAINING PROTEIN"/>
    <property type="match status" value="1"/>
</dbReference>
<dbReference type="SUPFAM" id="SSF55961">
    <property type="entry name" value="Bet v1-like"/>
    <property type="match status" value="1"/>
</dbReference>
<protein>
    <recommendedName>
        <fullName evidence="5">START domain-containing protein</fullName>
    </recommendedName>
</protein>
<dbReference type="Proteomes" id="UP000095751">
    <property type="component" value="Unassembled WGS sequence"/>
</dbReference>
<dbReference type="EMBL" id="KV784353">
    <property type="protein sequence ID" value="OEU22457.1"/>
    <property type="molecule type" value="Genomic_DNA"/>
</dbReference>
<proteinExistence type="predicted"/>
<keyword evidence="1" id="KW-0175">Coiled coil</keyword>
<evidence type="ECO:0000256" key="1">
    <source>
        <dbReference type="SAM" id="Coils"/>
    </source>
</evidence>
<dbReference type="InParanoid" id="A0A1E7FWE8"/>
<keyword evidence="4" id="KW-1185">Reference proteome</keyword>
<feature type="non-terminal residue" evidence="3">
    <location>
        <position position="401"/>
    </location>
</feature>
<dbReference type="KEGG" id="fcy:FRACYDRAFT_179309"/>
<evidence type="ECO:0000313" key="3">
    <source>
        <dbReference type="EMBL" id="OEU22457.1"/>
    </source>
</evidence>
<evidence type="ECO:0008006" key="5">
    <source>
        <dbReference type="Google" id="ProtNLM"/>
    </source>
</evidence>